<name>V8QVY5_9BURK</name>
<dbReference type="PANTHER" id="PTHR43857">
    <property type="entry name" value="BLR7761 PROTEIN"/>
    <property type="match status" value="1"/>
</dbReference>
<dbReference type="Proteomes" id="UP000018733">
    <property type="component" value="Unassembled WGS sequence"/>
</dbReference>
<dbReference type="AlphaFoldDB" id="V8QVY5"/>
<dbReference type="RefSeq" id="WP_024003264.1">
    <property type="nucleotide sequence ID" value="NZ_KI650979.1"/>
</dbReference>
<accession>V8QVY5</accession>
<dbReference type="Pfam" id="PF01042">
    <property type="entry name" value="Ribonuc_L-PSP"/>
    <property type="match status" value="1"/>
</dbReference>
<dbReference type="InterPro" id="IPR006175">
    <property type="entry name" value="YjgF/YER057c/UK114"/>
</dbReference>
<dbReference type="STRING" id="1424334.W822_00965"/>
<gene>
    <name evidence="1" type="ORF">W822_00965</name>
</gene>
<dbReference type="SUPFAM" id="SSF55298">
    <property type="entry name" value="YjgF-like"/>
    <property type="match status" value="1"/>
</dbReference>
<reference evidence="1 2" key="1">
    <citation type="journal article" date="2014" name="Genome Announc.">
        <title>Draft Genome Sequence of Advenella kashmirensis Strain W13003, a Polycyclic Aromatic Hydrocarbon-Degrading Bacterium.</title>
        <authorList>
            <person name="Wang X."/>
            <person name="Jin D."/>
            <person name="Zhou L."/>
            <person name="Wu L."/>
            <person name="An W."/>
            <person name="Zhao L."/>
        </authorList>
    </citation>
    <scope>NUCLEOTIDE SEQUENCE [LARGE SCALE GENOMIC DNA]</scope>
    <source>
        <strain evidence="1 2">W13003</strain>
    </source>
</reference>
<keyword evidence="2" id="KW-1185">Reference proteome</keyword>
<dbReference type="PATRIC" id="fig|1424334.3.peg.204"/>
<dbReference type="EMBL" id="AYXT01000001">
    <property type="protein sequence ID" value="ETF03817.1"/>
    <property type="molecule type" value="Genomic_DNA"/>
</dbReference>
<organism evidence="1 2">
    <name type="scientific">Advenella kashmirensis W13003</name>
    <dbReference type="NCBI Taxonomy" id="1424334"/>
    <lineage>
        <taxon>Bacteria</taxon>
        <taxon>Pseudomonadati</taxon>
        <taxon>Pseudomonadota</taxon>
        <taxon>Betaproteobacteria</taxon>
        <taxon>Burkholderiales</taxon>
        <taxon>Alcaligenaceae</taxon>
    </lineage>
</organism>
<dbReference type="InterPro" id="IPR035959">
    <property type="entry name" value="RutC-like_sf"/>
</dbReference>
<dbReference type="OrthoDB" id="9803101at2"/>
<sequence>MEILQPSDWTKPRGYANGTMIAVEAGSRLLFIGGQIGWNGQQQFDSDDLGEQVRQTLENIVAVLNEGGARPSDIVRMNWYVKDKQEYVAAYPVIGEHYRTLIGRHFPSMTAVQVADLIEDRAKVEIEVTAVVRGTQQTSE</sequence>
<dbReference type="PANTHER" id="PTHR43857:SF1">
    <property type="entry name" value="YJGH FAMILY PROTEIN"/>
    <property type="match status" value="1"/>
</dbReference>
<dbReference type="Gene3D" id="3.30.1330.40">
    <property type="entry name" value="RutC-like"/>
    <property type="match status" value="1"/>
</dbReference>
<comment type="caution">
    <text evidence="1">The sequence shown here is derived from an EMBL/GenBank/DDBJ whole genome shotgun (WGS) entry which is preliminary data.</text>
</comment>
<evidence type="ECO:0000313" key="1">
    <source>
        <dbReference type="EMBL" id="ETF03817.1"/>
    </source>
</evidence>
<evidence type="ECO:0000313" key="2">
    <source>
        <dbReference type="Proteomes" id="UP000018733"/>
    </source>
</evidence>
<dbReference type="HOGENOM" id="CLU_100715_4_2_4"/>
<dbReference type="eggNOG" id="COG0251">
    <property type="taxonomic scope" value="Bacteria"/>
</dbReference>
<protein>
    <submittedName>
        <fullName evidence="1">Endoribonuclease L-PSP</fullName>
    </submittedName>
</protein>
<dbReference type="CDD" id="cd00448">
    <property type="entry name" value="YjgF_YER057c_UK114_family"/>
    <property type="match status" value="1"/>
</dbReference>
<proteinExistence type="predicted"/>